<name>A0A420SXN7_GIBIN</name>
<feature type="compositionally biased region" description="Polar residues" evidence="2">
    <location>
        <begin position="1"/>
        <end position="16"/>
    </location>
</feature>
<dbReference type="Proteomes" id="UP000283569">
    <property type="component" value="Unassembled WGS sequence"/>
</dbReference>
<dbReference type="Pfam" id="PF24883">
    <property type="entry name" value="NPHP3_N"/>
    <property type="match status" value="1"/>
</dbReference>
<dbReference type="PANTHER" id="PTHR46082:SF11">
    <property type="entry name" value="AAA+ ATPASE DOMAIN-CONTAINING PROTEIN-RELATED"/>
    <property type="match status" value="1"/>
</dbReference>
<dbReference type="Gene3D" id="3.40.50.300">
    <property type="entry name" value="P-loop containing nucleotide triphosphate hydrolases"/>
    <property type="match status" value="1"/>
</dbReference>
<reference evidence="4 5" key="1">
    <citation type="journal article" date="2018" name="Sci. Rep.">
        <title>Characterisation of pathogen-specific regions and novel effector candidates in Fusarium oxysporum f. sp. cepae.</title>
        <authorList>
            <person name="Armitage A.D."/>
            <person name="Taylor A."/>
            <person name="Sobczyk M.K."/>
            <person name="Baxter L."/>
            <person name="Greenfield B.P."/>
            <person name="Bates H.J."/>
            <person name="Wilson F."/>
            <person name="Jackson A.C."/>
            <person name="Ott S."/>
            <person name="Harrison R.J."/>
            <person name="Clarkson J.P."/>
        </authorList>
    </citation>
    <scope>NUCLEOTIDE SEQUENCE [LARGE SCALE GENOMIC DNA]</scope>
    <source>
        <strain evidence="4 5">Fp_A8</strain>
    </source>
</reference>
<organism evidence="4 5">
    <name type="scientific">Gibberella intermedia</name>
    <name type="common">Bulb rot disease fungus</name>
    <name type="synonym">Fusarium proliferatum</name>
    <dbReference type="NCBI Taxonomy" id="948311"/>
    <lineage>
        <taxon>Eukaryota</taxon>
        <taxon>Fungi</taxon>
        <taxon>Dikarya</taxon>
        <taxon>Ascomycota</taxon>
        <taxon>Pezizomycotina</taxon>
        <taxon>Sordariomycetes</taxon>
        <taxon>Hypocreomycetidae</taxon>
        <taxon>Hypocreales</taxon>
        <taxon>Nectriaceae</taxon>
        <taxon>Fusarium</taxon>
        <taxon>Fusarium fujikuroi species complex</taxon>
    </lineage>
</organism>
<feature type="region of interest" description="Disordered" evidence="2">
    <location>
        <begin position="1"/>
        <end position="20"/>
    </location>
</feature>
<dbReference type="InterPro" id="IPR056884">
    <property type="entry name" value="NPHP3-like_N"/>
</dbReference>
<dbReference type="InterPro" id="IPR027417">
    <property type="entry name" value="P-loop_NTPase"/>
</dbReference>
<dbReference type="InterPro" id="IPR035994">
    <property type="entry name" value="Nucleoside_phosphorylase_sf"/>
</dbReference>
<evidence type="ECO:0000259" key="3">
    <source>
        <dbReference type="Pfam" id="PF24883"/>
    </source>
</evidence>
<dbReference type="PANTHER" id="PTHR46082">
    <property type="entry name" value="ATP/GTP-BINDING PROTEIN-RELATED"/>
    <property type="match status" value="1"/>
</dbReference>
<dbReference type="GO" id="GO:0009116">
    <property type="term" value="P:nucleoside metabolic process"/>
    <property type="evidence" value="ECO:0007669"/>
    <property type="project" value="InterPro"/>
</dbReference>
<dbReference type="InterPro" id="IPR036770">
    <property type="entry name" value="Ankyrin_rpt-contain_sf"/>
</dbReference>
<dbReference type="AlphaFoldDB" id="A0A420SXN7"/>
<feature type="domain" description="Nephrocystin 3-like N-terminal" evidence="3">
    <location>
        <begin position="377"/>
        <end position="547"/>
    </location>
</feature>
<evidence type="ECO:0000313" key="4">
    <source>
        <dbReference type="EMBL" id="RKL34014.1"/>
    </source>
</evidence>
<accession>A0A420SXN7</accession>
<dbReference type="InterPro" id="IPR053137">
    <property type="entry name" value="NLR-like"/>
</dbReference>
<dbReference type="SUPFAM" id="SSF48403">
    <property type="entry name" value="Ankyrin repeat"/>
    <property type="match status" value="1"/>
</dbReference>
<dbReference type="EMBL" id="MRDB01000037">
    <property type="protein sequence ID" value="RKL34014.1"/>
    <property type="molecule type" value="Genomic_DNA"/>
</dbReference>
<keyword evidence="1" id="KW-0677">Repeat</keyword>
<gene>
    <name evidence="4" type="ORF">BFJ72_g9501</name>
</gene>
<dbReference type="GO" id="GO:0003824">
    <property type="term" value="F:catalytic activity"/>
    <property type="evidence" value="ECO:0007669"/>
    <property type="project" value="InterPro"/>
</dbReference>
<dbReference type="Gene3D" id="1.25.40.20">
    <property type="entry name" value="Ankyrin repeat-containing domain"/>
    <property type="match status" value="1"/>
</dbReference>
<dbReference type="SUPFAM" id="SSF52540">
    <property type="entry name" value="P-loop containing nucleoside triphosphate hydrolases"/>
    <property type="match status" value="1"/>
</dbReference>
<evidence type="ECO:0000256" key="1">
    <source>
        <dbReference type="ARBA" id="ARBA00022737"/>
    </source>
</evidence>
<evidence type="ECO:0000256" key="2">
    <source>
        <dbReference type="SAM" id="MobiDB-lite"/>
    </source>
</evidence>
<dbReference type="Gene3D" id="3.40.50.1580">
    <property type="entry name" value="Nucleoside phosphorylase domain"/>
    <property type="match status" value="1"/>
</dbReference>
<dbReference type="SUPFAM" id="SSF53167">
    <property type="entry name" value="Purine and uridine phosphorylases"/>
    <property type="match status" value="1"/>
</dbReference>
<evidence type="ECO:0000313" key="5">
    <source>
        <dbReference type="Proteomes" id="UP000283569"/>
    </source>
</evidence>
<protein>
    <recommendedName>
        <fullName evidence="3">Nephrocystin 3-like N-terminal domain-containing protein</fullName>
    </recommendedName>
</protein>
<comment type="caution">
    <text evidence="4">The sequence shown here is derived from an EMBL/GenBank/DDBJ whole genome shotgun (WGS) entry which is preliminary data.</text>
</comment>
<proteinExistence type="predicted"/>
<sequence>MASPMNTDAQQSSFVTSKRPRAYSENSIDALQHEDYTIGWISALPLEMTAAEIMLDHIHQPLPQDPQDGNAYTLGSINEHNIVIACLPKGQYGTNNAATVANDMARSFPKIQHRLMVGIGGAAPKLADVRLGDIVVSTEVVQSDLGKQMPNGQFHRTSHPVRPPHSLMTAVSKLQASHTRGQNQISAIISGSVSRLTHFARPNIPDRLFKSDYHHTVLGSCDSCDQSQLVSRPARPNTDPFIHYGRIASGNQVIKDTITRDKLSEELGVICFEMEAAGLMNGSPYLVIRGICDYSDSHKNKKWQEHAALMAAAYTKEVVMAIPFQASQSWKRRRTQNLPSPEPTDPGTYCCLRALFVTDSSLDREGILDAKGDICEGSCEWILSTDEFRAWDKDPPHLLWISAPPGMGKTFLSIYLSKHFEITANGPETATIFFFCDDKIDTRNTAVSILRGLMYQLISHQPNLVNTIMPQWKQHSKQLFEEKSFGTLWKLFEDAIAQSDFRTIYCVIDALDECEASSLCLLLRKFERLSRRQLGSSPEMKLICLSRRYPENIPEALLWFAKMELDIMSSREYDIGRFISYQVQELAEKKKLNLEMRSLLEKTFKEKSEGTFLWVSFMSQDLQKKRLLDFEESLRMLPAGLDAVYRRVLQTVELEKTGIIHDILYWILVAKRPFSIPELCEAIDMKPTRILTREEVCIELIKSCGHLLEITNHTSRENGPHQRVTFLHQSAKDYLMKFDPRFGSQIPGVAHPQLHEDATIFLIQYLEKIMPRKVTEEDALHNAMKHFPLARYAVTQWVAHFRELEDITQVMQQCMNFFKQNSKVRGMWQHLHCFPRIFTSSKPVPLLHLSAILALDSLAQWCLRHDGRLLQSPSLLRWPVTDVLLRMLPWSGATEHHVETRWGTMEQTALFVACLRHREHIISWLLDAGADPIPGGILASSALEAALLYCDRRVLQLMARTEPCRKFFIKQASDEDGGLICGAACAGNEEACRFFIEDLGWDLNWQCGSVGYAALSCALLSGNFELISCFIKQWQVPIKNHSEVLKKACYSLRADNSFERLIQLLVDHCSIDINATDDEGQNALFFVFQHYNVRQSSVALYGARTLLQFGCSPDQPDCLGETAMHCLTEQALYKQVPSFLSIMDLLVSRSQHGINQVYLDGQTLLHYLIENWLIQPTLGRIHDMCGTQVARDLMNLGVARHIRNSQGLTALQMLQAAQGQLKSIPGRRGKRYRAHMYQMMLLLDSYCTVPKY</sequence>